<dbReference type="InterPro" id="IPR052564">
    <property type="entry name" value="N-acetyltrans/Recomb-assoc"/>
</dbReference>
<gene>
    <name evidence="2" type="ORF">M992_1612</name>
</gene>
<comment type="caution">
    <text evidence="2">The sequence shown here is derived from an EMBL/GenBank/DDBJ whole genome shotgun (WGS) entry which is preliminary data.</text>
</comment>
<name>A0A0N1KI98_9GAMM</name>
<organism evidence="2 3">
    <name type="scientific">Moellerella wisconsensis ATCC 35017</name>
    <dbReference type="NCBI Taxonomy" id="1354267"/>
    <lineage>
        <taxon>Bacteria</taxon>
        <taxon>Pseudomonadati</taxon>
        <taxon>Pseudomonadota</taxon>
        <taxon>Gammaproteobacteria</taxon>
        <taxon>Enterobacterales</taxon>
        <taxon>Morganellaceae</taxon>
        <taxon>Moellerella</taxon>
    </lineage>
</organism>
<dbReference type="Gene3D" id="3.40.630.30">
    <property type="match status" value="1"/>
</dbReference>
<dbReference type="PANTHER" id="PTHR43451:SF1">
    <property type="entry name" value="ACETYLTRANSFERASE"/>
    <property type="match status" value="1"/>
</dbReference>
<accession>A0A0N1KI98</accession>
<dbReference type="PANTHER" id="PTHR43451">
    <property type="entry name" value="ACETYLTRANSFERASE (GNAT) FAMILY PROTEIN"/>
    <property type="match status" value="1"/>
</dbReference>
<dbReference type="Pfam" id="PF13673">
    <property type="entry name" value="Acetyltransf_10"/>
    <property type="match status" value="1"/>
</dbReference>
<dbReference type="EC" id="2.3.1.-" evidence="2"/>
<feature type="domain" description="N-acetyltransferase" evidence="1">
    <location>
        <begin position="25"/>
        <end position="158"/>
    </location>
</feature>
<evidence type="ECO:0000313" key="3">
    <source>
        <dbReference type="Proteomes" id="UP000053226"/>
    </source>
</evidence>
<evidence type="ECO:0000313" key="2">
    <source>
        <dbReference type="EMBL" id="KPD03116.1"/>
    </source>
</evidence>
<dbReference type="CDD" id="cd04301">
    <property type="entry name" value="NAT_SF"/>
    <property type="match status" value="1"/>
</dbReference>
<dbReference type="EMBL" id="LGAA01000016">
    <property type="protein sequence ID" value="KPD03116.1"/>
    <property type="molecule type" value="Genomic_DNA"/>
</dbReference>
<dbReference type="SUPFAM" id="SSF55729">
    <property type="entry name" value="Acyl-CoA N-acyltransferases (Nat)"/>
    <property type="match status" value="1"/>
</dbReference>
<dbReference type="OrthoDB" id="5355033at2"/>
<dbReference type="Proteomes" id="UP000053226">
    <property type="component" value="Unassembled WGS sequence"/>
</dbReference>
<protein>
    <submittedName>
        <fullName evidence="2">Putative acetyltransferase</fullName>
        <ecNumber evidence="2">2.3.1.-</ecNumber>
    </submittedName>
</protein>
<evidence type="ECO:0000259" key="1">
    <source>
        <dbReference type="PROSITE" id="PS51186"/>
    </source>
</evidence>
<sequence length="158" mass="18013">MKIRRFMYGDELPLLAVFISSVRGLAIQDYTPEQIDAWAPQQSARSKWDNDEWQQKIRTLRPFVVEIKQQIVGYADLQSTGYIDHFFVAQHAARQGVGSLLMQHIDAQAKLLSLTELTADVSLTAEPFFARHGFHIIKRNRAICRGVILLNASMKKSI</sequence>
<dbReference type="InterPro" id="IPR000182">
    <property type="entry name" value="GNAT_dom"/>
</dbReference>
<keyword evidence="3" id="KW-1185">Reference proteome</keyword>
<dbReference type="PROSITE" id="PS51186">
    <property type="entry name" value="GNAT"/>
    <property type="match status" value="1"/>
</dbReference>
<dbReference type="AlphaFoldDB" id="A0A0N1KI98"/>
<dbReference type="InterPro" id="IPR016181">
    <property type="entry name" value="Acyl_CoA_acyltransferase"/>
</dbReference>
<keyword evidence="2" id="KW-0012">Acyltransferase</keyword>
<dbReference type="RefSeq" id="WP_053908060.1">
    <property type="nucleotide sequence ID" value="NZ_CAWMUS010000016.1"/>
</dbReference>
<keyword evidence="2" id="KW-0808">Transferase</keyword>
<proteinExistence type="predicted"/>
<reference evidence="2 3" key="1">
    <citation type="submission" date="2015-07" db="EMBL/GenBank/DDBJ databases">
        <title>ATOL: Assembling a taxonomically balanced genome-scale reconstruction of the evolutionary history of the Enterobacteriaceae.</title>
        <authorList>
            <person name="Plunkett G.III."/>
            <person name="Neeno-Eckwall E.C."/>
            <person name="Glasner J.D."/>
            <person name="Perna N.T."/>
        </authorList>
    </citation>
    <scope>NUCLEOTIDE SEQUENCE [LARGE SCALE GENOMIC DNA]</scope>
    <source>
        <strain evidence="2 3">ATCC 35017</strain>
    </source>
</reference>
<dbReference type="GO" id="GO:0016747">
    <property type="term" value="F:acyltransferase activity, transferring groups other than amino-acyl groups"/>
    <property type="evidence" value="ECO:0007669"/>
    <property type="project" value="InterPro"/>
</dbReference>